<evidence type="ECO:0000313" key="3">
    <source>
        <dbReference type="EMBL" id="CAH3131490.1"/>
    </source>
</evidence>
<name>A0AAU9WZF8_9CNID</name>
<organism evidence="3 4">
    <name type="scientific">Pocillopora meandrina</name>
    <dbReference type="NCBI Taxonomy" id="46732"/>
    <lineage>
        <taxon>Eukaryota</taxon>
        <taxon>Metazoa</taxon>
        <taxon>Cnidaria</taxon>
        <taxon>Anthozoa</taxon>
        <taxon>Hexacorallia</taxon>
        <taxon>Scleractinia</taxon>
        <taxon>Astrocoeniina</taxon>
        <taxon>Pocilloporidae</taxon>
        <taxon>Pocillopora</taxon>
    </lineage>
</organism>
<feature type="region of interest" description="Disordered" evidence="1">
    <location>
        <begin position="1"/>
        <end position="29"/>
    </location>
</feature>
<evidence type="ECO:0000313" key="4">
    <source>
        <dbReference type="Proteomes" id="UP001159428"/>
    </source>
</evidence>
<reference evidence="3 4" key="1">
    <citation type="submission" date="2022-05" db="EMBL/GenBank/DDBJ databases">
        <authorList>
            <consortium name="Genoscope - CEA"/>
            <person name="William W."/>
        </authorList>
    </citation>
    <scope>NUCLEOTIDE SEQUENCE [LARGE SCALE GENOMIC DNA]</scope>
</reference>
<keyword evidence="2" id="KW-0812">Transmembrane</keyword>
<dbReference type="AlphaFoldDB" id="A0AAU9WZF8"/>
<feature type="transmembrane region" description="Helical" evidence="2">
    <location>
        <begin position="37"/>
        <end position="60"/>
    </location>
</feature>
<proteinExistence type="predicted"/>
<keyword evidence="4" id="KW-1185">Reference proteome</keyword>
<dbReference type="EMBL" id="CALNXJ010000026">
    <property type="protein sequence ID" value="CAH3131490.1"/>
    <property type="molecule type" value="Genomic_DNA"/>
</dbReference>
<dbReference type="Proteomes" id="UP001159428">
    <property type="component" value="Unassembled WGS sequence"/>
</dbReference>
<protein>
    <submittedName>
        <fullName evidence="3">Uncharacterized protein</fullName>
    </submittedName>
</protein>
<accession>A0AAU9WZF8</accession>
<sequence>MDSQRVDAVEMHEHETKGASEGDVSSKKTKRGRKRKLLLVAMGGALVQSLAALVCSVVALSSRNGTDEKPHPVKIKTTYQLWNLGQGGFVVLNKNGTVDCKGTIGAPAIRSYDNTTGACTNCIALGVSNLLLVGDAASRAIKAENIGKINGYDESFAPDYFWSFTMFKHHNSGLYVGCDNSGKATLLGDTAVEYPDPRTLFVLTKIN</sequence>
<gene>
    <name evidence="3" type="ORF">PMEA_00014740</name>
</gene>
<evidence type="ECO:0000256" key="2">
    <source>
        <dbReference type="SAM" id="Phobius"/>
    </source>
</evidence>
<keyword evidence="2" id="KW-1133">Transmembrane helix</keyword>
<evidence type="ECO:0000256" key="1">
    <source>
        <dbReference type="SAM" id="MobiDB-lite"/>
    </source>
</evidence>
<keyword evidence="2" id="KW-0472">Membrane</keyword>
<comment type="caution">
    <text evidence="3">The sequence shown here is derived from an EMBL/GenBank/DDBJ whole genome shotgun (WGS) entry which is preliminary data.</text>
</comment>
<feature type="compositionally biased region" description="Basic and acidic residues" evidence="1">
    <location>
        <begin position="1"/>
        <end position="26"/>
    </location>
</feature>